<dbReference type="GO" id="GO:0005737">
    <property type="term" value="C:cytoplasm"/>
    <property type="evidence" value="ECO:0007669"/>
    <property type="project" value="UniProtKB-SubCell"/>
</dbReference>
<comment type="pathway">
    <text evidence="6">Metabolic intermediate biosynthesis; acetyl-CoA biosynthesis; acetyl-CoA from acetate: step 1/2.</text>
</comment>
<accession>A0A7X0M8Y3</accession>
<dbReference type="GO" id="GO:0008776">
    <property type="term" value="F:acetate kinase activity"/>
    <property type="evidence" value="ECO:0007669"/>
    <property type="project" value="UniProtKB-UniRule"/>
</dbReference>
<dbReference type="Proteomes" id="UP000555564">
    <property type="component" value="Unassembled WGS sequence"/>
</dbReference>
<dbReference type="PRINTS" id="PR00471">
    <property type="entry name" value="ACETATEKNASE"/>
</dbReference>
<keyword evidence="6" id="KW-0479">Metal-binding</keyword>
<dbReference type="PANTHER" id="PTHR21060:SF15">
    <property type="entry name" value="ACETATE KINASE-RELATED"/>
    <property type="match status" value="1"/>
</dbReference>
<feature type="site" description="Transition state stabilizer" evidence="6">
    <location>
        <position position="215"/>
    </location>
</feature>
<comment type="subunit">
    <text evidence="6">Homodimer.</text>
</comment>
<feature type="binding site" evidence="6">
    <location>
        <position position="356"/>
    </location>
    <ligand>
        <name>Mg(2+)</name>
        <dbReference type="ChEBI" id="CHEBI:18420"/>
    </ligand>
</feature>
<feature type="binding site" evidence="6">
    <location>
        <position position="13"/>
    </location>
    <ligand>
        <name>ATP</name>
        <dbReference type="ChEBI" id="CHEBI:30616"/>
    </ligand>
</feature>
<feature type="active site" description="Proton donor/acceptor" evidence="6">
    <location>
        <position position="124"/>
    </location>
</feature>
<keyword evidence="3 6" id="KW-0547">Nucleotide-binding</keyword>
<comment type="cofactor">
    <cofactor evidence="6">
        <name>Mg(2+)</name>
        <dbReference type="ChEBI" id="CHEBI:18420"/>
    </cofactor>
    <cofactor evidence="6">
        <name>Mn(2+)</name>
        <dbReference type="ChEBI" id="CHEBI:29035"/>
    </cofactor>
    <text evidence="6">Mg(2+). Can also accept Mn(2+).</text>
</comment>
<dbReference type="AlphaFoldDB" id="A0A7X0M8Y3"/>
<evidence type="ECO:0000313" key="9">
    <source>
        <dbReference type="Proteomes" id="UP000555564"/>
    </source>
</evidence>
<evidence type="ECO:0000256" key="4">
    <source>
        <dbReference type="ARBA" id="ARBA00022777"/>
    </source>
</evidence>
<dbReference type="RefSeq" id="WP_343072860.1">
    <property type="nucleotide sequence ID" value="NZ_BAAALO010000019.1"/>
</dbReference>
<comment type="similarity">
    <text evidence="1 6 7">Belongs to the acetokinase family.</text>
</comment>
<dbReference type="GO" id="GO:0006085">
    <property type="term" value="P:acetyl-CoA biosynthetic process"/>
    <property type="evidence" value="ECO:0007669"/>
    <property type="project" value="UniProtKB-UniRule"/>
</dbReference>
<evidence type="ECO:0000256" key="7">
    <source>
        <dbReference type="RuleBase" id="RU003835"/>
    </source>
</evidence>
<reference evidence="8 9" key="1">
    <citation type="submission" date="2020-08" db="EMBL/GenBank/DDBJ databases">
        <title>Sequencing the genomes of 1000 actinobacteria strains.</title>
        <authorList>
            <person name="Klenk H.-P."/>
        </authorList>
    </citation>
    <scope>NUCLEOTIDE SEQUENCE [LARGE SCALE GENOMIC DNA]</scope>
    <source>
        <strain evidence="8 9">DSM 44936</strain>
    </source>
</reference>
<dbReference type="CDD" id="cd24010">
    <property type="entry name" value="ASKHA_NBD_AcK_PK"/>
    <property type="match status" value="1"/>
</dbReference>
<comment type="function">
    <text evidence="6">Catalyzes the formation of acetyl phosphate from acetate and ATP. Can also catalyze the reverse reaction.</text>
</comment>
<dbReference type="SUPFAM" id="SSF53067">
    <property type="entry name" value="Actin-like ATPase domain"/>
    <property type="match status" value="2"/>
</dbReference>
<keyword evidence="4 6" id="KW-0418">Kinase</keyword>
<dbReference type="Gene3D" id="3.30.420.40">
    <property type="match status" value="2"/>
</dbReference>
<dbReference type="GO" id="GO:0005524">
    <property type="term" value="F:ATP binding"/>
    <property type="evidence" value="ECO:0007669"/>
    <property type="project" value="UniProtKB-KW"/>
</dbReference>
<evidence type="ECO:0000256" key="1">
    <source>
        <dbReference type="ARBA" id="ARBA00008748"/>
    </source>
</evidence>
<feature type="binding site" evidence="6">
    <location>
        <position position="67"/>
    </location>
    <ligand>
        <name>substrate</name>
    </ligand>
</feature>
<keyword evidence="5 6" id="KW-0067">ATP-binding</keyword>
<evidence type="ECO:0000256" key="3">
    <source>
        <dbReference type="ARBA" id="ARBA00022741"/>
    </source>
</evidence>
<keyword evidence="2 6" id="KW-0808">Transferase</keyword>
<dbReference type="PANTHER" id="PTHR21060">
    <property type="entry name" value="ACETATE KINASE"/>
    <property type="match status" value="1"/>
</dbReference>
<feature type="binding site" evidence="6">
    <location>
        <position position="6"/>
    </location>
    <ligand>
        <name>Mg(2+)</name>
        <dbReference type="ChEBI" id="CHEBI:18420"/>
    </ligand>
</feature>
<evidence type="ECO:0000313" key="8">
    <source>
        <dbReference type="EMBL" id="MBB6475877.1"/>
    </source>
</evidence>
<gene>
    <name evidence="6" type="primary">ackA</name>
    <name evidence="8" type="ORF">BJ992_005308</name>
</gene>
<dbReference type="PIRSF" id="PIRSF000722">
    <property type="entry name" value="Acetate_prop_kin"/>
    <property type="match status" value="1"/>
</dbReference>
<feature type="binding site" evidence="6">
    <location>
        <begin position="182"/>
        <end position="186"/>
    </location>
    <ligand>
        <name>ATP</name>
        <dbReference type="ChEBI" id="CHEBI:30616"/>
    </ligand>
</feature>
<dbReference type="InterPro" id="IPR023865">
    <property type="entry name" value="Aliphatic_acid_kinase_CS"/>
</dbReference>
<comment type="catalytic activity">
    <reaction evidence="6">
        <text>acetate + ATP = acetyl phosphate + ADP</text>
        <dbReference type="Rhea" id="RHEA:11352"/>
        <dbReference type="ChEBI" id="CHEBI:22191"/>
        <dbReference type="ChEBI" id="CHEBI:30089"/>
        <dbReference type="ChEBI" id="CHEBI:30616"/>
        <dbReference type="ChEBI" id="CHEBI:456216"/>
        <dbReference type="EC" id="2.7.2.1"/>
    </reaction>
</comment>
<dbReference type="InterPro" id="IPR000890">
    <property type="entry name" value="Aliphatic_acid_kin_short-chain"/>
</dbReference>
<keyword evidence="6" id="KW-0460">Magnesium</keyword>
<evidence type="ECO:0000256" key="2">
    <source>
        <dbReference type="ARBA" id="ARBA00022679"/>
    </source>
</evidence>
<keyword evidence="6" id="KW-0963">Cytoplasm</keyword>
<comment type="subcellular location">
    <subcellularLocation>
        <location evidence="6">Cytoplasm</location>
    </subcellularLocation>
</comment>
<evidence type="ECO:0000256" key="5">
    <source>
        <dbReference type="ARBA" id="ARBA00022840"/>
    </source>
</evidence>
<name>A0A7X0M8Y3_9ACTN</name>
<dbReference type="GO" id="GO:0000287">
    <property type="term" value="F:magnesium ion binding"/>
    <property type="evidence" value="ECO:0007669"/>
    <property type="project" value="UniProtKB-UniRule"/>
</dbReference>
<dbReference type="UniPathway" id="UPA00340">
    <property type="reaction ID" value="UER00458"/>
</dbReference>
<dbReference type="NCBIfam" id="TIGR00016">
    <property type="entry name" value="ackA"/>
    <property type="match status" value="1"/>
</dbReference>
<evidence type="ECO:0000256" key="6">
    <source>
        <dbReference type="HAMAP-Rule" id="MF_00020"/>
    </source>
</evidence>
<keyword evidence="9" id="KW-1185">Reference proteome</keyword>
<dbReference type="GO" id="GO:0006083">
    <property type="term" value="P:acetate metabolic process"/>
    <property type="evidence" value="ECO:0007669"/>
    <property type="project" value="TreeGrafter"/>
</dbReference>
<dbReference type="InterPro" id="IPR004372">
    <property type="entry name" value="Ac/propionate_kinase"/>
</dbReference>
<feature type="binding site" evidence="6">
    <location>
        <begin position="303"/>
        <end position="307"/>
    </location>
    <ligand>
        <name>ATP</name>
        <dbReference type="ChEBI" id="CHEBI:30616"/>
    </ligand>
</feature>
<organism evidence="8 9">
    <name type="scientific">Sphaerisporangium rubeum</name>
    <dbReference type="NCBI Taxonomy" id="321317"/>
    <lineage>
        <taxon>Bacteria</taxon>
        <taxon>Bacillati</taxon>
        <taxon>Actinomycetota</taxon>
        <taxon>Actinomycetes</taxon>
        <taxon>Streptosporangiales</taxon>
        <taxon>Streptosporangiaceae</taxon>
        <taxon>Sphaerisporangium</taxon>
    </lineage>
</organism>
<dbReference type="EMBL" id="JACHIU010000001">
    <property type="protein sequence ID" value="MBB6475877.1"/>
    <property type="molecule type" value="Genomic_DNA"/>
</dbReference>
<proteinExistence type="inferred from homology"/>
<dbReference type="PROSITE" id="PS01075">
    <property type="entry name" value="ACETATE_KINASE_1"/>
    <property type="match status" value="1"/>
</dbReference>
<dbReference type="Pfam" id="PF00871">
    <property type="entry name" value="Acetate_kinase"/>
    <property type="match status" value="1"/>
</dbReference>
<dbReference type="InterPro" id="IPR043129">
    <property type="entry name" value="ATPase_NBD"/>
</dbReference>
<protein>
    <recommendedName>
        <fullName evidence="6">Acetate kinase</fullName>
        <ecNumber evidence="6">2.7.2.1</ecNumber>
    </recommendedName>
    <alternativeName>
        <fullName evidence="6">Acetokinase</fullName>
    </alternativeName>
</protein>
<dbReference type="HAMAP" id="MF_00020">
    <property type="entry name" value="Acetate_kinase"/>
    <property type="match status" value="1"/>
</dbReference>
<sequence>MILVINSGSSSVKYKLFDTDGLTRLQAGKIERIGEPGSGVPDHEAALAQVAEETGMETGDLTAVGHRVVHGGPLFTEPVLIDDEVFKQLCDITPLAPLHNPANLAGIEVARRMRPDVPQVAVFDTAFHATMPAAARTYAIDAALAERYGVRRYGFHGTSTAYVWRVARGLIRRPDAKGIVLHLGNGASATAVHGDRCVDTSMGMTPLEGLVMGTRSGDVDPAVIFHLIRAGMSPDEVESMLEHRAGLLGLCGDNDMRAVVERAHAGDAEATLAYEVYCHRLRKYIGAYYALLGRVDGIVFTGGVGENSALVRRTVLSGLGALGVRLDPLRNAAADGARVVSTEDSAVTVMVVPTDEELEIAQETSALVERTFSG</sequence>
<comment type="caution">
    <text evidence="8">The sequence shown here is derived from an EMBL/GenBank/DDBJ whole genome shotgun (WGS) entry which is preliminary data.</text>
</comment>
<feature type="binding site" evidence="6">
    <location>
        <begin position="255"/>
        <end position="257"/>
    </location>
    <ligand>
        <name>ATP</name>
        <dbReference type="ChEBI" id="CHEBI:30616"/>
    </ligand>
</feature>
<feature type="site" description="Transition state stabilizer" evidence="6">
    <location>
        <position position="156"/>
    </location>
</feature>
<dbReference type="EC" id="2.7.2.1" evidence="6"/>